<protein>
    <recommendedName>
        <fullName evidence="8">CAP-Gly domain-containing protein</fullName>
    </recommendedName>
</protein>
<evidence type="ECO:0000313" key="10">
    <source>
        <dbReference type="Proteomes" id="UP000094385"/>
    </source>
</evidence>
<dbReference type="Gene3D" id="3.80.10.10">
    <property type="entry name" value="Ribonuclease Inhibitor"/>
    <property type="match status" value="2"/>
</dbReference>
<dbReference type="PANTHER" id="PTHR18849">
    <property type="entry name" value="LEUCINE RICH REPEAT PROTEIN"/>
    <property type="match status" value="1"/>
</dbReference>
<dbReference type="SUPFAM" id="SSF52047">
    <property type="entry name" value="RNI-like"/>
    <property type="match status" value="1"/>
</dbReference>
<evidence type="ECO:0000256" key="1">
    <source>
        <dbReference type="ARBA" id="ARBA00004245"/>
    </source>
</evidence>
<dbReference type="Proteomes" id="UP000094385">
    <property type="component" value="Unassembled WGS sequence"/>
</dbReference>
<dbReference type="InterPro" id="IPR000626">
    <property type="entry name" value="Ubiquitin-like_dom"/>
</dbReference>
<dbReference type="SMART" id="SM01052">
    <property type="entry name" value="CAP_GLY"/>
    <property type="match status" value="1"/>
</dbReference>
<dbReference type="OrthoDB" id="5273213at2759"/>
<dbReference type="Pfam" id="PF14560">
    <property type="entry name" value="Ubiquitin_2"/>
    <property type="match status" value="1"/>
</dbReference>
<comment type="subcellular location">
    <subcellularLocation>
        <location evidence="1">Cytoplasm</location>
        <location evidence="1">Cytoskeleton</location>
    </subcellularLocation>
</comment>
<dbReference type="InterPro" id="IPR000938">
    <property type="entry name" value="CAP-Gly_domain"/>
</dbReference>
<name>A0A1E3PWT0_LIPST</name>
<dbReference type="PROSITE" id="PS00845">
    <property type="entry name" value="CAP_GLY_1"/>
    <property type="match status" value="1"/>
</dbReference>
<evidence type="ECO:0000256" key="4">
    <source>
        <dbReference type="ARBA" id="ARBA00022614"/>
    </source>
</evidence>
<keyword evidence="5" id="KW-0677">Repeat</keyword>
<dbReference type="STRING" id="675824.A0A1E3PWT0"/>
<proteinExistence type="inferred from homology"/>
<evidence type="ECO:0000256" key="6">
    <source>
        <dbReference type="ARBA" id="ARBA00023186"/>
    </source>
</evidence>
<evidence type="ECO:0000313" key="9">
    <source>
        <dbReference type="EMBL" id="ODQ69876.1"/>
    </source>
</evidence>
<dbReference type="InterPro" id="IPR029071">
    <property type="entry name" value="Ubiquitin-like_domsf"/>
</dbReference>
<keyword evidence="4" id="KW-0433">Leucine-rich repeat</keyword>
<keyword evidence="3" id="KW-0963">Cytoplasm</keyword>
<dbReference type="Pfam" id="PF01302">
    <property type="entry name" value="CAP_GLY"/>
    <property type="match status" value="1"/>
</dbReference>
<evidence type="ECO:0000256" key="7">
    <source>
        <dbReference type="ARBA" id="ARBA00023212"/>
    </source>
</evidence>
<gene>
    <name evidence="9" type="ORF">LIPSTDRAFT_75520</name>
</gene>
<reference evidence="9 10" key="1">
    <citation type="journal article" date="2016" name="Proc. Natl. Acad. Sci. U.S.A.">
        <title>Comparative genomics of biotechnologically important yeasts.</title>
        <authorList>
            <person name="Riley R."/>
            <person name="Haridas S."/>
            <person name="Wolfe K.H."/>
            <person name="Lopes M.R."/>
            <person name="Hittinger C.T."/>
            <person name="Goeker M."/>
            <person name="Salamov A.A."/>
            <person name="Wisecaver J.H."/>
            <person name="Long T.M."/>
            <person name="Calvey C.H."/>
            <person name="Aerts A.L."/>
            <person name="Barry K.W."/>
            <person name="Choi C."/>
            <person name="Clum A."/>
            <person name="Coughlan A.Y."/>
            <person name="Deshpande S."/>
            <person name="Douglass A.P."/>
            <person name="Hanson S.J."/>
            <person name="Klenk H.-P."/>
            <person name="LaButti K.M."/>
            <person name="Lapidus A."/>
            <person name="Lindquist E.A."/>
            <person name="Lipzen A.M."/>
            <person name="Meier-Kolthoff J.P."/>
            <person name="Ohm R.A."/>
            <person name="Otillar R.P."/>
            <person name="Pangilinan J.L."/>
            <person name="Peng Y."/>
            <person name="Rokas A."/>
            <person name="Rosa C.A."/>
            <person name="Scheuner C."/>
            <person name="Sibirny A.A."/>
            <person name="Slot J.C."/>
            <person name="Stielow J.B."/>
            <person name="Sun H."/>
            <person name="Kurtzman C.P."/>
            <person name="Blackwell M."/>
            <person name="Grigoriev I.V."/>
            <person name="Jeffries T.W."/>
        </authorList>
    </citation>
    <scope>NUCLEOTIDE SEQUENCE [LARGE SCALE GENOMIC DNA]</scope>
    <source>
        <strain evidence="9 10">NRRL Y-11557</strain>
    </source>
</reference>
<dbReference type="Pfam" id="PF00560">
    <property type="entry name" value="LRR_1"/>
    <property type="match status" value="1"/>
</dbReference>
<evidence type="ECO:0000256" key="5">
    <source>
        <dbReference type="ARBA" id="ARBA00022737"/>
    </source>
</evidence>
<dbReference type="InterPro" id="IPR032675">
    <property type="entry name" value="LRR_dom_sf"/>
</dbReference>
<dbReference type="Gene3D" id="3.10.20.90">
    <property type="entry name" value="Phosphatidylinositol 3-kinase Catalytic Subunit, Chain A, domain 1"/>
    <property type="match status" value="1"/>
</dbReference>
<dbReference type="GO" id="GO:0005856">
    <property type="term" value="C:cytoskeleton"/>
    <property type="evidence" value="ECO:0007669"/>
    <property type="project" value="UniProtKB-SubCell"/>
</dbReference>
<keyword evidence="7" id="KW-0206">Cytoskeleton</keyword>
<dbReference type="InterPro" id="IPR044079">
    <property type="entry name" value="Ubl_TBCE"/>
</dbReference>
<dbReference type="SUPFAM" id="SSF54236">
    <property type="entry name" value="Ubiquitin-like"/>
    <property type="match status" value="1"/>
</dbReference>
<accession>A0A1E3PWT0</accession>
<dbReference type="CDD" id="cd17044">
    <property type="entry name" value="Ubl_TBCE"/>
    <property type="match status" value="1"/>
</dbReference>
<dbReference type="InterPro" id="IPR036859">
    <property type="entry name" value="CAP-Gly_dom_sf"/>
</dbReference>
<dbReference type="PROSITE" id="PS51450">
    <property type="entry name" value="LRR"/>
    <property type="match status" value="2"/>
</dbReference>
<sequence>MDTIPTRISLQSHLGTLRYRGPIPIWPNTSALGIEWDDDTRGKHSGSHNGVAYFETSVPNSATFVKEGRKFDEKRSFLEALKERYAPGEVDELEKIDITFGNKVAERVGFDKIRKLHAQLDKLSLVALFRQCIAYPSDGLCSFCPSIQDLDLSCNLFDDLVDIAKITVQLPRLRLLRLNGNRLISWELPEEYENAFLNIQVISLASTLIPLASISRLPKLFPAARECSLARNYLASADIYFSLTWRSLESLDLSYNRFTTIPSLKFPDRATLPITSLNVSHNSISEIHSTSWREDTPSLHALDLRHNNLKTWKDVDTLASQFTTITDVRIQWNPFMDGLAYDDVQLAVIARWASLTALNGMKIDAKERMNAEIFFMAKVAKRHVPDFDLDCPRWKQLCDIYGPPVNSEPAKKSSVLGIAFLMDGDEKRRKVPRGLTVQKLKILVAKWYKIPAAFIELALIDDDGTELIFEDSLREIEYYGVEDGSEIKIRDKR</sequence>
<evidence type="ECO:0000256" key="3">
    <source>
        <dbReference type="ARBA" id="ARBA00022490"/>
    </source>
</evidence>
<evidence type="ECO:0000259" key="8">
    <source>
        <dbReference type="PROSITE" id="PS50245"/>
    </source>
</evidence>
<comment type="similarity">
    <text evidence="2">Belongs to the TBCE family.</text>
</comment>
<organism evidence="9 10">
    <name type="scientific">Lipomyces starkeyi NRRL Y-11557</name>
    <dbReference type="NCBI Taxonomy" id="675824"/>
    <lineage>
        <taxon>Eukaryota</taxon>
        <taxon>Fungi</taxon>
        <taxon>Dikarya</taxon>
        <taxon>Ascomycota</taxon>
        <taxon>Saccharomycotina</taxon>
        <taxon>Lipomycetes</taxon>
        <taxon>Lipomycetales</taxon>
        <taxon>Lipomycetaceae</taxon>
        <taxon>Lipomyces</taxon>
    </lineage>
</organism>
<dbReference type="EMBL" id="KV454302">
    <property type="protein sequence ID" value="ODQ69876.1"/>
    <property type="molecule type" value="Genomic_DNA"/>
</dbReference>
<dbReference type="Gene3D" id="2.30.30.190">
    <property type="entry name" value="CAP Gly-rich-like domain"/>
    <property type="match status" value="1"/>
</dbReference>
<dbReference type="PANTHER" id="PTHR18849:SF0">
    <property type="entry name" value="CILIA- AND FLAGELLA-ASSOCIATED PROTEIN 410-RELATED"/>
    <property type="match status" value="1"/>
</dbReference>
<dbReference type="SUPFAM" id="SSF74924">
    <property type="entry name" value="Cap-Gly domain"/>
    <property type="match status" value="1"/>
</dbReference>
<keyword evidence="10" id="KW-1185">Reference proteome</keyword>
<feature type="domain" description="CAP-Gly" evidence="8">
    <location>
        <begin position="32"/>
        <end position="66"/>
    </location>
</feature>
<evidence type="ECO:0000256" key="2">
    <source>
        <dbReference type="ARBA" id="ARBA00006286"/>
    </source>
</evidence>
<dbReference type="InterPro" id="IPR001611">
    <property type="entry name" value="Leu-rich_rpt"/>
</dbReference>
<dbReference type="PROSITE" id="PS50245">
    <property type="entry name" value="CAP_GLY_2"/>
    <property type="match status" value="1"/>
</dbReference>
<keyword evidence="6" id="KW-0143">Chaperone</keyword>
<dbReference type="AlphaFoldDB" id="A0A1E3PWT0"/>